<sequence>MYYKNGENSRNVEAFCPEIINFMGKFECVCQVSDVRSQSMLNQTHKPKILLLWLKILQNIHSKDIHSTWAYPQPTVKNYYKNGEIDRNLVTSRPIIVN</sequence>
<keyword evidence="2" id="KW-1185">Reference proteome</keyword>
<evidence type="ECO:0000313" key="1">
    <source>
        <dbReference type="EMBL" id="GIY87506.1"/>
    </source>
</evidence>
<proteinExistence type="predicted"/>
<comment type="caution">
    <text evidence="1">The sequence shown here is derived from an EMBL/GenBank/DDBJ whole genome shotgun (WGS) entry which is preliminary data.</text>
</comment>
<reference evidence="1 2" key="1">
    <citation type="submission" date="2021-06" db="EMBL/GenBank/DDBJ databases">
        <title>Caerostris extrusa draft genome.</title>
        <authorList>
            <person name="Kono N."/>
            <person name="Arakawa K."/>
        </authorList>
    </citation>
    <scope>NUCLEOTIDE SEQUENCE [LARGE SCALE GENOMIC DNA]</scope>
</reference>
<accession>A0AAV4WYE0</accession>
<evidence type="ECO:0000313" key="2">
    <source>
        <dbReference type="Proteomes" id="UP001054945"/>
    </source>
</evidence>
<dbReference type="AlphaFoldDB" id="A0AAV4WYE0"/>
<gene>
    <name evidence="1" type="ORF">CEXT_808861</name>
</gene>
<dbReference type="Proteomes" id="UP001054945">
    <property type="component" value="Unassembled WGS sequence"/>
</dbReference>
<name>A0AAV4WYE0_CAEEX</name>
<dbReference type="EMBL" id="BPLR01016947">
    <property type="protein sequence ID" value="GIY87506.1"/>
    <property type="molecule type" value="Genomic_DNA"/>
</dbReference>
<organism evidence="1 2">
    <name type="scientific">Caerostris extrusa</name>
    <name type="common">Bark spider</name>
    <name type="synonym">Caerostris bankana</name>
    <dbReference type="NCBI Taxonomy" id="172846"/>
    <lineage>
        <taxon>Eukaryota</taxon>
        <taxon>Metazoa</taxon>
        <taxon>Ecdysozoa</taxon>
        <taxon>Arthropoda</taxon>
        <taxon>Chelicerata</taxon>
        <taxon>Arachnida</taxon>
        <taxon>Araneae</taxon>
        <taxon>Araneomorphae</taxon>
        <taxon>Entelegynae</taxon>
        <taxon>Araneoidea</taxon>
        <taxon>Araneidae</taxon>
        <taxon>Caerostris</taxon>
    </lineage>
</organism>
<protein>
    <submittedName>
        <fullName evidence="1">Uncharacterized protein</fullName>
    </submittedName>
</protein>